<protein>
    <recommendedName>
        <fullName evidence="2">Novel toxin 15 domain-containing protein</fullName>
    </recommendedName>
</protein>
<feature type="compositionally biased region" description="Low complexity" evidence="1">
    <location>
        <begin position="403"/>
        <end position="423"/>
    </location>
</feature>
<feature type="compositionally biased region" description="Pro residues" evidence="1">
    <location>
        <begin position="372"/>
        <end position="393"/>
    </location>
</feature>
<feature type="compositionally biased region" description="Pro residues" evidence="1">
    <location>
        <begin position="304"/>
        <end position="321"/>
    </location>
</feature>
<name>A0ABN5PPM8_9ACTO</name>
<sequence length="434" mass="46727">MVGRSPAAAVVVARPRPRGRGSWSWCLAGGWGHVHPRAGGQGVLVWEGSVAAPASPLAWHSRVPVEVFFHTGHHASTRVLASEFTRQLDRQLSALSLLSAERLLEGIRTYRTQGRQPTSKATRDSRKNFMKEVVDDLQRTYGFSESLAETRTAEVDRALVVLHESDQVTYGPSHPATTAEGWPSLGHGAVNSSIGGQQPPVAAVLEQAALAVPADRRPRVRLLVRAVLADSPDLAQDLRHGQVHLEPRTSEQVSATSPRGPPWTPAHVASTIAAGHPPWHPAPRGRSPVRTSPGPGSPTSQASPAPPPPSQAPHGRPPPQRGRPRRAPPRPGRASRATRSPARRSWPTSRPEWPRRPARATSPGPRGRHSPGPAPPAPPACARPPSPTRPPPPYEHHQHSSHPRQAPGRPGRAGRATRSPARRSWPTSRPEPPE</sequence>
<evidence type="ECO:0000313" key="3">
    <source>
        <dbReference type="EMBL" id="AYD90316.1"/>
    </source>
</evidence>
<feature type="domain" description="Novel toxin 15" evidence="2">
    <location>
        <begin position="82"/>
        <end position="225"/>
    </location>
</feature>
<feature type="compositionally biased region" description="Low complexity" evidence="1">
    <location>
        <begin position="284"/>
        <end position="303"/>
    </location>
</feature>
<dbReference type="Proteomes" id="UP000273001">
    <property type="component" value="Chromosome"/>
</dbReference>
<evidence type="ECO:0000259" key="2">
    <source>
        <dbReference type="Pfam" id="PF15604"/>
    </source>
</evidence>
<organism evidence="3 4">
    <name type="scientific">Actinomyces lilanjuaniae</name>
    <dbReference type="NCBI Taxonomy" id="2321394"/>
    <lineage>
        <taxon>Bacteria</taxon>
        <taxon>Bacillati</taxon>
        <taxon>Actinomycetota</taxon>
        <taxon>Actinomycetes</taxon>
        <taxon>Actinomycetales</taxon>
        <taxon>Actinomycetaceae</taxon>
        <taxon>Actinomyces</taxon>
    </lineage>
</organism>
<dbReference type="InterPro" id="IPR028949">
    <property type="entry name" value="Ntox15"/>
</dbReference>
<accession>A0ABN5PPM8</accession>
<feature type="region of interest" description="Disordered" evidence="1">
    <location>
        <begin position="244"/>
        <end position="434"/>
    </location>
</feature>
<gene>
    <name evidence="3" type="ORF">D5R93_10440</name>
</gene>
<evidence type="ECO:0000313" key="4">
    <source>
        <dbReference type="Proteomes" id="UP000273001"/>
    </source>
</evidence>
<keyword evidence="4" id="KW-1185">Reference proteome</keyword>
<evidence type="ECO:0000256" key="1">
    <source>
        <dbReference type="SAM" id="MobiDB-lite"/>
    </source>
</evidence>
<feature type="compositionally biased region" description="Low complexity" evidence="1">
    <location>
        <begin position="332"/>
        <end position="347"/>
    </location>
</feature>
<dbReference type="EMBL" id="CP032514">
    <property type="protein sequence ID" value="AYD90316.1"/>
    <property type="molecule type" value="Genomic_DNA"/>
</dbReference>
<proteinExistence type="predicted"/>
<dbReference type="Pfam" id="PF15604">
    <property type="entry name" value="Ntox15"/>
    <property type="match status" value="1"/>
</dbReference>
<reference evidence="3 4" key="1">
    <citation type="submission" date="2018-09" db="EMBL/GenBank/DDBJ databases">
        <authorList>
            <person name="Li J."/>
        </authorList>
    </citation>
    <scope>NUCLEOTIDE SEQUENCE [LARGE SCALE GENOMIC DNA]</scope>
    <source>
        <strain evidence="3 4">2129</strain>
    </source>
</reference>